<dbReference type="AlphaFoldDB" id="A0A841MEF4"/>
<evidence type="ECO:0000313" key="2">
    <source>
        <dbReference type="EMBL" id="MBB6325720.1"/>
    </source>
</evidence>
<evidence type="ECO:0008006" key="4">
    <source>
        <dbReference type="Google" id="ProtNLM"/>
    </source>
</evidence>
<dbReference type="InterPro" id="IPR018550">
    <property type="entry name" value="Lipid-A_deacylase-rel"/>
</dbReference>
<reference evidence="2 3" key="1">
    <citation type="submission" date="2020-08" db="EMBL/GenBank/DDBJ databases">
        <title>Genomic Encyclopedia of Type Strains, Phase IV (KMG-IV): sequencing the most valuable type-strain genomes for metagenomic binning, comparative biology and taxonomic classification.</title>
        <authorList>
            <person name="Goeker M."/>
        </authorList>
    </citation>
    <scope>NUCLEOTIDE SEQUENCE [LARGE SCALE GENOMIC DNA]</scope>
    <source>
        <strain evidence="2 3">DSM 102044</strain>
    </source>
</reference>
<keyword evidence="3" id="KW-1185">Reference proteome</keyword>
<evidence type="ECO:0000256" key="1">
    <source>
        <dbReference type="SAM" id="SignalP"/>
    </source>
</evidence>
<keyword evidence="1" id="KW-0732">Signal</keyword>
<dbReference type="RefSeq" id="WP_184494189.1">
    <property type="nucleotide sequence ID" value="NZ_JACIJO010000001.1"/>
</dbReference>
<sequence>MPVTLKAVALTVLISIFAFQTFAQSKFQKSIVVSYENGPLLGNGKDWADEIRQSEHYNGIDVRFEWRKVENTFYNFLYRYPSMGFGLSSLAHYSEQLGRPMGVYGFVEMPFSRKGIHQKFYLSYFAQIGLGFHIKPYDPETNPLNLFVGSNLNSYIHLGFKANYQITDRVSVLGTIGLKHFSNGSSKKPNAGINYAPIGFGIKTKLGRIEQLPTERVTYPDLEKRGFWNLALYLGAKSYEIGDPTYFRGGLGINYLWEASYKYRVGLGIDWFYGAGIKERWPDQNTGFFDANSFALVGSWEWKINEHLYAPVAFGVYFNQSEFNQEVSWFYERVGVRYRFDNNIFTGIQIKAHKAKADFFEFTFGYTIPGKIKYIRPGK</sequence>
<name>A0A841MEF4_9BACT</name>
<feature type="chain" id="PRO_5032707991" description="Deacylase" evidence="1">
    <location>
        <begin position="24"/>
        <end position="379"/>
    </location>
</feature>
<gene>
    <name evidence="2" type="ORF">FHS59_001335</name>
</gene>
<organism evidence="2 3">
    <name type="scientific">Algoriphagus iocasae</name>
    <dbReference type="NCBI Taxonomy" id="1836499"/>
    <lineage>
        <taxon>Bacteria</taxon>
        <taxon>Pseudomonadati</taxon>
        <taxon>Bacteroidota</taxon>
        <taxon>Cytophagia</taxon>
        <taxon>Cytophagales</taxon>
        <taxon>Cyclobacteriaceae</taxon>
        <taxon>Algoriphagus</taxon>
    </lineage>
</organism>
<comment type="caution">
    <text evidence="2">The sequence shown here is derived from an EMBL/GenBank/DDBJ whole genome shotgun (WGS) entry which is preliminary data.</text>
</comment>
<proteinExistence type="predicted"/>
<dbReference type="Proteomes" id="UP000588604">
    <property type="component" value="Unassembled WGS sequence"/>
</dbReference>
<accession>A0A841MEF4</accession>
<dbReference type="Gene3D" id="2.40.160.20">
    <property type="match status" value="1"/>
</dbReference>
<dbReference type="Pfam" id="PF09411">
    <property type="entry name" value="PagL"/>
    <property type="match status" value="1"/>
</dbReference>
<evidence type="ECO:0000313" key="3">
    <source>
        <dbReference type="Proteomes" id="UP000588604"/>
    </source>
</evidence>
<dbReference type="EMBL" id="JACIJO010000001">
    <property type="protein sequence ID" value="MBB6325720.1"/>
    <property type="molecule type" value="Genomic_DNA"/>
</dbReference>
<feature type="signal peptide" evidence="1">
    <location>
        <begin position="1"/>
        <end position="23"/>
    </location>
</feature>
<protein>
    <recommendedName>
        <fullName evidence="4">Deacylase</fullName>
    </recommendedName>
</protein>